<organism evidence="2 3">
    <name type="scientific">Meloidogyne floridensis</name>
    <dbReference type="NCBI Taxonomy" id="298350"/>
    <lineage>
        <taxon>Eukaryota</taxon>
        <taxon>Metazoa</taxon>
        <taxon>Ecdysozoa</taxon>
        <taxon>Nematoda</taxon>
        <taxon>Chromadorea</taxon>
        <taxon>Rhabditida</taxon>
        <taxon>Tylenchina</taxon>
        <taxon>Tylenchomorpha</taxon>
        <taxon>Tylenchoidea</taxon>
        <taxon>Meloidogynidae</taxon>
        <taxon>Meloidogyninae</taxon>
        <taxon>Meloidogyne</taxon>
    </lineage>
</organism>
<evidence type="ECO:0000256" key="1">
    <source>
        <dbReference type="SAM" id="MobiDB-lite"/>
    </source>
</evidence>
<dbReference type="WBParaSite" id="scf7180000420925.g5941">
    <property type="protein sequence ID" value="scf7180000420925.g5941"/>
    <property type="gene ID" value="scf7180000420925.g5941"/>
</dbReference>
<protein>
    <submittedName>
        <fullName evidence="3">Uncharacterized protein</fullName>
    </submittedName>
</protein>
<dbReference type="Proteomes" id="UP000887560">
    <property type="component" value="Unplaced"/>
</dbReference>
<feature type="region of interest" description="Disordered" evidence="1">
    <location>
        <begin position="1"/>
        <end position="25"/>
    </location>
</feature>
<proteinExistence type="predicted"/>
<dbReference type="AlphaFoldDB" id="A0A915NWA8"/>
<evidence type="ECO:0000313" key="3">
    <source>
        <dbReference type="WBParaSite" id="scf7180000420925.g5941"/>
    </source>
</evidence>
<accession>A0A915NWA8</accession>
<feature type="compositionally biased region" description="Basic and acidic residues" evidence="1">
    <location>
        <begin position="98"/>
        <end position="118"/>
    </location>
</feature>
<feature type="region of interest" description="Disordered" evidence="1">
    <location>
        <begin position="94"/>
        <end position="118"/>
    </location>
</feature>
<reference evidence="3" key="1">
    <citation type="submission" date="2022-11" db="UniProtKB">
        <authorList>
            <consortium name="WormBaseParasite"/>
        </authorList>
    </citation>
    <scope>IDENTIFICATION</scope>
</reference>
<keyword evidence="2" id="KW-1185">Reference proteome</keyword>
<sequence length="118" mass="13077">MHLLSQSSEGPDPCGGPLDGAVERRGHGCWEDDSYDDFTSDRDSWYGDQEFGITADSFKRKGCGTEEVNVESMATDSSAPVIKYGENNGQQLYTSGMKVEREGRVYHSESRGVENKKE</sequence>
<evidence type="ECO:0000313" key="2">
    <source>
        <dbReference type="Proteomes" id="UP000887560"/>
    </source>
</evidence>
<name>A0A915NWA8_9BILA</name>